<dbReference type="Proteomes" id="UP001458880">
    <property type="component" value="Unassembled WGS sequence"/>
</dbReference>
<gene>
    <name evidence="2" type="ORF">QE152_g9618</name>
</gene>
<reference evidence="2 3" key="1">
    <citation type="journal article" date="2024" name="BMC Genomics">
        <title>De novo assembly and annotation of Popillia japonica's genome with initial clues to its potential as an invasive pest.</title>
        <authorList>
            <person name="Cucini C."/>
            <person name="Boschi S."/>
            <person name="Funari R."/>
            <person name="Cardaioli E."/>
            <person name="Iannotti N."/>
            <person name="Marturano G."/>
            <person name="Paoli F."/>
            <person name="Bruttini M."/>
            <person name="Carapelli A."/>
            <person name="Frati F."/>
            <person name="Nardi F."/>
        </authorList>
    </citation>
    <scope>NUCLEOTIDE SEQUENCE [LARGE SCALE GENOMIC DNA]</scope>
    <source>
        <strain evidence="2">DMR45628</strain>
    </source>
</reference>
<dbReference type="Gene3D" id="3.60.10.10">
    <property type="entry name" value="Endonuclease/exonuclease/phosphatase"/>
    <property type="match status" value="1"/>
</dbReference>
<dbReference type="EMBL" id="JASPKY010000083">
    <property type="protein sequence ID" value="KAK9738741.1"/>
    <property type="molecule type" value="Genomic_DNA"/>
</dbReference>
<dbReference type="InterPro" id="IPR005135">
    <property type="entry name" value="Endo/exonuclease/phosphatase"/>
</dbReference>
<evidence type="ECO:0000313" key="2">
    <source>
        <dbReference type="EMBL" id="KAK9738741.1"/>
    </source>
</evidence>
<accession>A0AAW1LU74</accession>
<name>A0AAW1LU74_POPJA</name>
<sequence length="137" mass="15690">MTYTTATQHKMDIRIVLEPNKKRVKGAEWLKDKKVNVAVLFVTKNIQIIGHCAGHGHLLVGLEGLDIMCCYVSPNVRMRYYKEEVVRVIGMANKKRTIVLGDINAKSLRWGGYRTAQKKSIGWSGSMRRIWWCETPV</sequence>
<keyword evidence="2" id="KW-0540">Nuclease</keyword>
<comment type="caution">
    <text evidence="2">The sequence shown here is derived from an EMBL/GenBank/DDBJ whole genome shotgun (WGS) entry which is preliminary data.</text>
</comment>
<dbReference type="InterPro" id="IPR036691">
    <property type="entry name" value="Endo/exonu/phosph_ase_sf"/>
</dbReference>
<dbReference type="AlphaFoldDB" id="A0AAW1LU74"/>
<keyword evidence="2" id="KW-0255">Endonuclease</keyword>
<dbReference type="GO" id="GO:0004519">
    <property type="term" value="F:endonuclease activity"/>
    <property type="evidence" value="ECO:0007669"/>
    <property type="project" value="UniProtKB-KW"/>
</dbReference>
<dbReference type="SUPFAM" id="SSF56219">
    <property type="entry name" value="DNase I-like"/>
    <property type="match status" value="1"/>
</dbReference>
<dbReference type="Pfam" id="PF14529">
    <property type="entry name" value="Exo_endo_phos_2"/>
    <property type="match status" value="1"/>
</dbReference>
<proteinExistence type="predicted"/>
<keyword evidence="2" id="KW-0378">Hydrolase</keyword>
<feature type="domain" description="Endonuclease/exonuclease/phosphatase" evidence="1">
    <location>
        <begin position="66"/>
        <end position="118"/>
    </location>
</feature>
<organism evidence="2 3">
    <name type="scientific">Popillia japonica</name>
    <name type="common">Japanese beetle</name>
    <dbReference type="NCBI Taxonomy" id="7064"/>
    <lineage>
        <taxon>Eukaryota</taxon>
        <taxon>Metazoa</taxon>
        <taxon>Ecdysozoa</taxon>
        <taxon>Arthropoda</taxon>
        <taxon>Hexapoda</taxon>
        <taxon>Insecta</taxon>
        <taxon>Pterygota</taxon>
        <taxon>Neoptera</taxon>
        <taxon>Endopterygota</taxon>
        <taxon>Coleoptera</taxon>
        <taxon>Polyphaga</taxon>
        <taxon>Scarabaeiformia</taxon>
        <taxon>Scarabaeidae</taxon>
        <taxon>Rutelinae</taxon>
        <taxon>Popillia</taxon>
    </lineage>
</organism>
<evidence type="ECO:0000259" key="1">
    <source>
        <dbReference type="Pfam" id="PF14529"/>
    </source>
</evidence>
<keyword evidence="3" id="KW-1185">Reference proteome</keyword>
<evidence type="ECO:0000313" key="3">
    <source>
        <dbReference type="Proteomes" id="UP001458880"/>
    </source>
</evidence>
<protein>
    <submittedName>
        <fullName evidence="2">Endonuclease-reverse transcriptase</fullName>
    </submittedName>
</protein>